<accession>A0A822ZM35</accession>
<name>A0A822ZM35_NELNU</name>
<reference evidence="1 2" key="1">
    <citation type="journal article" date="2020" name="Mol. Biol. Evol.">
        <title>Distinct Expression and Methylation Patterns for Genes with Different Fates following a Single Whole-Genome Duplication in Flowering Plants.</title>
        <authorList>
            <person name="Shi T."/>
            <person name="Rahmani R.S."/>
            <person name="Gugger P.F."/>
            <person name="Wang M."/>
            <person name="Li H."/>
            <person name="Zhang Y."/>
            <person name="Li Z."/>
            <person name="Wang Q."/>
            <person name="Van de Peer Y."/>
            <person name="Marchal K."/>
            <person name="Chen J."/>
        </authorList>
    </citation>
    <scope>NUCLEOTIDE SEQUENCE [LARGE SCALE GENOMIC DNA]</scope>
    <source>
        <tissue evidence="1">Leaf</tissue>
    </source>
</reference>
<evidence type="ECO:0000313" key="1">
    <source>
        <dbReference type="EMBL" id="DAD42818.1"/>
    </source>
</evidence>
<proteinExistence type="predicted"/>
<evidence type="ECO:0000313" key="2">
    <source>
        <dbReference type="Proteomes" id="UP000607653"/>
    </source>
</evidence>
<dbReference type="EMBL" id="DUZY01000006">
    <property type="protein sequence ID" value="DAD42818.1"/>
    <property type="molecule type" value="Genomic_DNA"/>
</dbReference>
<protein>
    <submittedName>
        <fullName evidence="1">Uncharacterized protein</fullName>
    </submittedName>
</protein>
<keyword evidence="2" id="KW-1185">Reference proteome</keyword>
<gene>
    <name evidence="1" type="ORF">HUJ06_001048</name>
</gene>
<organism evidence="1 2">
    <name type="scientific">Nelumbo nucifera</name>
    <name type="common">Sacred lotus</name>
    <dbReference type="NCBI Taxonomy" id="4432"/>
    <lineage>
        <taxon>Eukaryota</taxon>
        <taxon>Viridiplantae</taxon>
        <taxon>Streptophyta</taxon>
        <taxon>Embryophyta</taxon>
        <taxon>Tracheophyta</taxon>
        <taxon>Spermatophyta</taxon>
        <taxon>Magnoliopsida</taxon>
        <taxon>Proteales</taxon>
        <taxon>Nelumbonaceae</taxon>
        <taxon>Nelumbo</taxon>
    </lineage>
</organism>
<comment type="caution">
    <text evidence="1">The sequence shown here is derived from an EMBL/GenBank/DDBJ whole genome shotgun (WGS) entry which is preliminary data.</text>
</comment>
<sequence>MNTDVVPLPECIVDSRVPAAVGSDDVVGSADKVQDEYRRRSFPPLTKPRAEHSPGPLYITFFYQRLSTILVNIASKSLKLKRVRSFNWSRVLYINEEHM</sequence>
<dbReference type="Proteomes" id="UP000607653">
    <property type="component" value="Unassembled WGS sequence"/>
</dbReference>
<dbReference type="AlphaFoldDB" id="A0A822ZM35"/>